<feature type="domain" description="Plasmid pRiA4b Orf3-like" evidence="2">
    <location>
        <begin position="21"/>
        <end position="126"/>
    </location>
</feature>
<dbReference type="Pfam" id="PF07929">
    <property type="entry name" value="PRiA4_ORF3"/>
    <property type="match status" value="1"/>
</dbReference>
<gene>
    <name evidence="3" type="ORF">CGZ94_17585</name>
</gene>
<accession>A0A255G1N9</accession>
<organism evidence="3 4">
    <name type="scientific">Enemella evansiae</name>
    <dbReference type="NCBI Taxonomy" id="2016499"/>
    <lineage>
        <taxon>Bacteria</taxon>
        <taxon>Bacillati</taxon>
        <taxon>Actinomycetota</taxon>
        <taxon>Actinomycetes</taxon>
        <taxon>Propionibacteriales</taxon>
        <taxon>Propionibacteriaceae</taxon>
        <taxon>Enemella</taxon>
    </lineage>
</organism>
<dbReference type="Proteomes" id="UP000215896">
    <property type="component" value="Unassembled WGS sequence"/>
</dbReference>
<protein>
    <recommendedName>
        <fullName evidence="2">Plasmid pRiA4b Orf3-like domain-containing protein</fullName>
    </recommendedName>
</protein>
<comment type="caution">
    <text evidence="3">The sequence shown here is derived from an EMBL/GenBank/DDBJ whole genome shotgun (WGS) entry which is preliminary data.</text>
</comment>
<proteinExistence type="predicted"/>
<dbReference type="AlphaFoldDB" id="A0A255G1N9"/>
<evidence type="ECO:0000259" key="2">
    <source>
        <dbReference type="Pfam" id="PF07929"/>
    </source>
</evidence>
<sequence length="409" mass="45111">MASRWTTIKVELLGGRGETLDPPPGRVLMLPPRLTFDQLGEAIDLALGRWDLAHLRLFQLADGTIVTDDESAAELKASPRGAGIGQTLSLKSSIARRIHKGEEFGYVFDLGDDWTHRCTVLGTRDPFDEVGHLPTEPVAIWGWGSLPDQYGRVTSDLDDEPGAPSKITDPPGTPLAEPTEPIDLREVRPAIAQADVPALIAATTGVRLDHALQQLGSGLLTMWPKVTGRQREPFEELAFAIHNRLQNRQQLGDRELAAELLAALRGADPTEGVMVSLDELNNALSDDSQYESAAFLNVQTGEAVHPALTDPGMIGEDDAVDVESGEWVQIDLERAQSDWQAMADFVGTVADDPIRRRLQDAIEGKGAFSRFRRSLPEELFPDWQTFHTDRRWGRLRAELAYLDKNLHGR</sequence>
<dbReference type="SUPFAM" id="SSF159941">
    <property type="entry name" value="MM3350-like"/>
    <property type="match status" value="1"/>
</dbReference>
<feature type="region of interest" description="Disordered" evidence="1">
    <location>
        <begin position="151"/>
        <end position="179"/>
    </location>
</feature>
<dbReference type="Gene3D" id="3.10.290.30">
    <property type="entry name" value="MM3350-like"/>
    <property type="match status" value="1"/>
</dbReference>
<evidence type="ECO:0000256" key="1">
    <source>
        <dbReference type="SAM" id="MobiDB-lite"/>
    </source>
</evidence>
<reference evidence="3 4" key="1">
    <citation type="submission" date="2017-07" db="EMBL/GenBank/DDBJ databases">
        <title>Draft whole genome sequences of clinical Proprionibacteriaceae strains.</title>
        <authorList>
            <person name="Bernier A.-M."/>
            <person name="Bernard K."/>
            <person name="Domingo M.-C."/>
        </authorList>
    </citation>
    <scope>NUCLEOTIDE SEQUENCE [LARGE SCALE GENOMIC DNA]</scope>
    <source>
        <strain evidence="3 4">NML 030167</strain>
    </source>
</reference>
<dbReference type="RefSeq" id="WP_094406446.1">
    <property type="nucleotide sequence ID" value="NZ_NMVO01000017.1"/>
</dbReference>
<evidence type="ECO:0000313" key="3">
    <source>
        <dbReference type="EMBL" id="OYO09491.1"/>
    </source>
</evidence>
<dbReference type="OrthoDB" id="9816539at2"/>
<keyword evidence="4" id="KW-1185">Reference proteome</keyword>
<dbReference type="EMBL" id="NMVO01000017">
    <property type="protein sequence ID" value="OYO09491.1"/>
    <property type="molecule type" value="Genomic_DNA"/>
</dbReference>
<dbReference type="InterPro" id="IPR024047">
    <property type="entry name" value="MM3350-like_sf"/>
</dbReference>
<dbReference type="InterPro" id="IPR012912">
    <property type="entry name" value="Plasmid_pRiA4b_Orf3-like"/>
</dbReference>
<evidence type="ECO:0000313" key="4">
    <source>
        <dbReference type="Proteomes" id="UP000215896"/>
    </source>
</evidence>
<name>A0A255G1N9_9ACTN</name>